<comment type="similarity">
    <text evidence="1">Belongs to the bacterial solute-binding protein 5 family.</text>
</comment>
<dbReference type="GO" id="GO:0015833">
    <property type="term" value="P:peptide transport"/>
    <property type="evidence" value="ECO:0007669"/>
    <property type="project" value="TreeGrafter"/>
</dbReference>
<reference evidence="5" key="1">
    <citation type="submission" date="2020-02" db="EMBL/GenBank/DDBJ databases">
        <authorList>
            <person name="Meier V. D."/>
        </authorList>
    </citation>
    <scope>NUCLEOTIDE SEQUENCE</scope>
    <source>
        <strain evidence="5">AVDCRST_MAG70</strain>
    </source>
</reference>
<dbReference type="Pfam" id="PF00496">
    <property type="entry name" value="SBP_bac_5"/>
    <property type="match status" value="1"/>
</dbReference>
<dbReference type="SUPFAM" id="SSF53850">
    <property type="entry name" value="Periplasmic binding protein-like II"/>
    <property type="match status" value="1"/>
</dbReference>
<organism evidence="5">
    <name type="scientific">uncultured Thermomicrobiales bacterium</name>
    <dbReference type="NCBI Taxonomy" id="1645740"/>
    <lineage>
        <taxon>Bacteria</taxon>
        <taxon>Pseudomonadati</taxon>
        <taxon>Thermomicrobiota</taxon>
        <taxon>Thermomicrobia</taxon>
        <taxon>Thermomicrobiales</taxon>
        <taxon>environmental samples</taxon>
    </lineage>
</organism>
<proteinExistence type="inferred from homology"/>
<dbReference type="PROSITE" id="PS51318">
    <property type="entry name" value="TAT"/>
    <property type="match status" value="1"/>
</dbReference>
<dbReference type="PANTHER" id="PTHR30290">
    <property type="entry name" value="PERIPLASMIC BINDING COMPONENT OF ABC TRANSPORTER"/>
    <property type="match status" value="1"/>
</dbReference>
<sequence length="833" mass="90803">MAEQPSDRPRPAADRLPIDLTSGRLSRRALVQAAVAASVAGPAKMATSPAGAIPLGPVAARQATPGAAGTGAALDMLVFSSFNVDQAPLQMQNGAMDLYLFGLKTDAAQALAQSTPDQIRLIEAPASTLSLILNPAPAPEGELNPFSIREVRLAMQFLVDREFIANDIYQGRARSMFSPIGPLDYDQLTVFETVRSRNLRYDPEGARQAIAAAMGAAGATAGADGKWAFNGRPIAIKLIGRTEDERRPIADLVRVALEGVGFLVQPILQEFGPATLAVYASDPITFQWHVYTEGWGRSSSSRYDDDAVNSYAAPWLGNMPGWQETGYWQYEQEDLDALGQRLFRGEFASREERDELLRRMMSISLDESVRVWLVTAIQSFPVRTEVENLTVDIVGGPKSLFSLRGASVAGASDLTVGHLWVWTARTTWNPVGGFGDVYSSDINRNLIDPPLTSHPFTGLPIPFRATFEVENEGPDGVIDVPEDAVTWDPVADAWTPVGTGITAVSKVTYDYSLYFQSSFHHGQPITIADVIYPLAQTFEFAYDEQKIQIETAIGITSRPYLETFKGFRLLDDDRLEIYVDYWYFEPDYIASYAGLASPGTPWELRAAMDEVVFVARTGAYTDTAAGRFNVPWLSLTVDQDARIVERTMRQLQREERVPAGYFEIGGQTLVTPEEAVARYGACLDWFDRTGLLVISNGPFTLTRYDPPSQFAQLDAFRPEGYPFSPEDFRFGEPPRLTITASAPPSVALGAPLDIPVTVEGQGELGLRYILIDPASGAVVASGEAGGEGGAFTVSVGADITATLFPSVYQLYLLGYSDAISQVNEQRVDLTVGI</sequence>
<evidence type="ECO:0000256" key="1">
    <source>
        <dbReference type="ARBA" id="ARBA00005695"/>
    </source>
</evidence>
<dbReference type="GO" id="GO:1904680">
    <property type="term" value="F:peptide transmembrane transporter activity"/>
    <property type="evidence" value="ECO:0007669"/>
    <property type="project" value="TreeGrafter"/>
</dbReference>
<dbReference type="AlphaFoldDB" id="A0A6J4V4S2"/>
<dbReference type="InterPro" id="IPR006311">
    <property type="entry name" value="TAT_signal"/>
</dbReference>
<accession>A0A6J4V4S2</accession>
<dbReference type="EMBL" id="CADCWH010000359">
    <property type="protein sequence ID" value="CAA9568047.1"/>
    <property type="molecule type" value="Genomic_DNA"/>
</dbReference>
<dbReference type="InterPro" id="IPR000914">
    <property type="entry name" value="SBP_5_dom"/>
</dbReference>
<name>A0A6J4V4S2_9BACT</name>
<evidence type="ECO:0000313" key="5">
    <source>
        <dbReference type="EMBL" id="CAA9568047.1"/>
    </source>
</evidence>
<dbReference type="Gene3D" id="3.10.105.10">
    <property type="entry name" value="Dipeptide-binding Protein, Domain 3"/>
    <property type="match status" value="1"/>
</dbReference>
<gene>
    <name evidence="5" type="ORF">AVDCRST_MAG70-2228</name>
</gene>
<evidence type="ECO:0000256" key="3">
    <source>
        <dbReference type="ARBA" id="ARBA00022729"/>
    </source>
</evidence>
<dbReference type="InterPro" id="IPR039424">
    <property type="entry name" value="SBP_5"/>
</dbReference>
<keyword evidence="3" id="KW-0732">Signal</keyword>
<evidence type="ECO:0000256" key="2">
    <source>
        <dbReference type="ARBA" id="ARBA00022448"/>
    </source>
</evidence>
<protein>
    <recommendedName>
        <fullName evidence="4">Solute-binding protein family 5 domain-containing protein</fullName>
    </recommendedName>
</protein>
<keyword evidence="2" id="KW-0813">Transport</keyword>
<evidence type="ECO:0000259" key="4">
    <source>
        <dbReference type="Pfam" id="PF00496"/>
    </source>
</evidence>
<feature type="domain" description="Solute-binding protein family 5" evidence="4">
    <location>
        <begin position="72"/>
        <end position="300"/>
    </location>
</feature>
<dbReference type="PANTHER" id="PTHR30290:SF9">
    <property type="entry name" value="OLIGOPEPTIDE-BINDING PROTEIN APPA"/>
    <property type="match status" value="1"/>
</dbReference>